<evidence type="ECO:0000313" key="4">
    <source>
        <dbReference type="Proteomes" id="UP000030765"/>
    </source>
</evidence>
<sequence length="73" mass="8215">MRAVRVMRCWRRWCGSGSALVVCCLEEEGRPGDAGGCGVFPNDARLQSHPHQRIGRWLTFGRFRIVARCVAVL</sequence>
<name>A0A084WV27_ANOSI</name>
<organism evidence="2">
    <name type="scientific">Anopheles sinensis</name>
    <name type="common">Mosquito</name>
    <dbReference type="NCBI Taxonomy" id="74873"/>
    <lineage>
        <taxon>Eukaryota</taxon>
        <taxon>Metazoa</taxon>
        <taxon>Ecdysozoa</taxon>
        <taxon>Arthropoda</taxon>
        <taxon>Hexapoda</taxon>
        <taxon>Insecta</taxon>
        <taxon>Pterygota</taxon>
        <taxon>Neoptera</taxon>
        <taxon>Endopterygota</taxon>
        <taxon>Diptera</taxon>
        <taxon>Nematocera</taxon>
        <taxon>Culicoidea</taxon>
        <taxon>Culicidae</taxon>
        <taxon>Anophelinae</taxon>
        <taxon>Anopheles</taxon>
    </lineage>
</organism>
<dbReference type="VEuPathDB" id="VectorBase:ASIC005461"/>
<keyword evidence="1" id="KW-0732">Signal</keyword>
<proteinExistence type="predicted"/>
<accession>A0A084WV27</accession>
<evidence type="ECO:0000313" key="3">
    <source>
        <dbReference type="EnsemblMetazoa" id="ASIC005461-PA"/>
    </source>
</evidence>
<dbReference type="EMBL" id="KL646758">
    <property type="protein sequence ID" value="KFB54071.1"/>
    <property type="molecule type" value="Genomic_DNA"/>
</dbReference>
<dbReference type="AlphaFoldDB" id="A0A084WV27"/>
<dbReference type="Proteomes" id="UP000030765">
    <property type="component" value="Unassembled WGS sequence"/>
</dbReference>
<protein>
    <submittedName>
        <fullName evidence="2 3">Acyl-CoA dehydrogenase domain-containing protein</fullName>
    </submittedName>
</protein>
<gene>
    <name evidence="2" type="ORF">ZHAS_00005461</name>
</gene>
<evidence type="ECO:0000313" key="2">
    <source>
        <dbReference type="EMBL" id="KFB54071.1"/>
    </source>
</evidence>
<reference evidence="3" key="2">
    <citation type="submission" date="2020-05" db="UniProtKB">
        <authorList>
            <consortium name="EnsemblMetazoa"/>
        </authorList>
    </citation>
    <scope>IDENTIFICATION</scope>
</reference>
<reference evidence="2 4" key="1">
    <citation type="journal article" date="2014" name="BMC Genomics">
        <title>Genome sequence of Anopheles sinensis provides insight into genetics basis of mosquito competence for malaria parasites.</title>
        <authorList>
            <person name="Zhou D."/>
            <person name="Zhang D."/>
            <person name="Ding G."/>
            <person name="Shi L."/>
            <person name="Hou Q."/>
            <person name="Ye Y."/>
            <person name="Xu Y."/>
            <person name="Zhou H."/>
            <person name="Xiong C."/>
            <person name="Li S."/>
            <person name="Yu J."/>
            <person name="Hong S."/>
            <person name="Yu X."/>
            <person name="Zou P."/>
            <person name="Chen C."/>
            <person name="Chang X."/>
            <person name="Wang W."/>
            <person name="Lv Y."/>
            <person name="Sun Y."/>
            <person name="Ma L."/>
            <person name="Shen B."/>
            <person name="Zhu C."/>
        </authorList>
    </citation>
    <scope>NUCLEOTIDE SEQUENCE [LARGE SCALE GENOMIC DNA]</scope>
</reference>
<evidence type="ECO:0000256" key="1">
    <source>
        <dbReference type="SAM" id="SignalP"/>
    </source>
</evidence>
<feature type="signal peptide" evidence="1">
    <location>
        <begin position="1"/>
        <end position="19"/>
    </location>
</feature>
<dbReference type="EnsemblMetazoa" id="ASIC005461-RA">
    <property type="protein sequence ID" value="ASIC005461-PA"/>
    <property type="gene ID" value="ASIC005461"/>
</dbReference>
<feature type="chain" id="PRO_5010760068" evidence="1">
    <location>
        <begin position="20"/>
        <end position="73"/>
    </location>
</feature>
<keyword evidence="4" id="KW-1185">Reference proteome</keyword>
<dbReference type="EMBL" id="ATLV01013752">
    <property type="status" value="NOT_ANNOTATED_CDS"/>
    <property type="molecule type" value="Genomic_DNA"/>
</dbReference>